<dbReference type="Pfam" id="PF01075">
    <property type="entry name" value="Glyco_transf_9"/>
    <property type="match status" value="1"/>
</dbReference>
<dbReference type="AlphaFoldDB" id="A0AAW9QSP7"/>
<dbReference type="EC" id="2.4.-.-" evidence="3"/>
<dbReference type="Proteomes" id="UP001328733">
    <property type="component" value="Unassembled WGS sequence"/>
</dbReference>
<dbReference type="GO" id="GO:0005829">
    <property type="term" value="C:cytosol"/>
    <property type="evidence" value="ECO:0007669"/>
    <property type="project" value="TreeGrafter"/>
</dbReference>
<dbReference type="PANTHER" id="PTHR30160:SF7">
    <property type="entry name" value="ADP-HEPTOSE--LPS HEPTOSYLTRANSFERASE 2"/>
    <property type="match status" value="1"/>
</dbReference>
<protein>
    <submittedName>
        <fullName evidence="3">Glycosyltransferase family 9 protein</fullName>
        <ecNumber evidence="3">2.4.-.-</ecNumber>
    </submittedName>
</protein>
<dbReference type="InterPro" id="IPR002201">
    <property type="entry name" value="Glyco_trans_9"/>
</dbReference>
<dbReference type="RefSeq" id="WP_332862989.1">
    <property type="nucleotide sequence ID" value="NZ_JBAFSM010000001.1"/>
</dbReference>
<name>A0AAW9QSP7_9CHRO</name>
<evidence type="ECO:0000256" key="1">
    <source>
        <dbReference type="ARBA" id="ARBA00022676"/>
    </source>
</evidence>
<keyword evidence="2 3" id="KW-0808">Transferase</keyword>
<comment type="caution">
    <text evidence="3">The sequence shown here is derived from an EMBL/GenBank/DDBJ whole genome shotgun (WGS) entry which is preliminary data.</text>
</comment>
<keyword evidence="1 3" id="KW-0328">Glycosyltransferase</keyword>
<dbReference type="SUPFAM" id="SSF53756">
    <property type="entry name" value="UDP-Glycosyltransferase/glycogen phosphorylase"/>
    <property type="match status" value="1"/>
</dbReference>
<reference evidence="3 4" key="1">
    <citation type="submission" date="2024-01" db="EMBL/GenBank/DDBJ databases">
        <title>Genomic insights into the taxonomy and metabolism of the cyanobacterium Pannus brasiliensis CCIBt3594.</title>
        <authorList>
            <person name="Machado M."/>
            <person name="Botero N.B."/>
            <person name="Andreote A.P.D."/>
            <person name="Feitosa A.M.T."/>
            <person name="Popin R."/>
            <person name="Sivonen K."/>
            <person name="Fiore M.F."/>
        </authorList>
    </citation>
    <scope>NUCLEOTIDE SEQUENCE [LARGE SCALE GENOMIC DNA]</scope>
    <source>
        <strain evidence="3 4">CCIBt3594</strain>
    </source>
</reference>
<proteinExistence type="predicted"/>
<organism evidence="3 4">
    <name type="scientific">Pannus brasiliensis CCIBt3594</name>
    <dbReference type="NCBI Taxonomy" id="1427578"/>
    <lineage>
        <taxon>Bacteria</taxon>
        <taxon>Bacillati</taxon>
        <taxon>Cyanobacteriota</taxon>
        <taxon>Cyanophyceae</taxon>
        <taxon>Oscillatoriophycideae</taxon>
        <taxon>Chroococcales</taxon>
        <taxon>Microcystaceae</taxon>
        <taxon>Pannus</taxon>
    </lineage>
</organism>
<evidence type="ECO:0000313" key="4">
    <source>
        <dbReference type="Proteomes" id="UP001328733"/>
    </source>
</evidence>
<dbReference type="GO" id="GO:0008713">
    <property type="term" value="F:ADP-heptose-lipopolysaccharide heptosyltransferase activity"/>
    <property type="evidence" value="ECO:0007669"/>
    <property type="project" value="TreeGrafter"/>
</dbReference>
<dbReference type="PANTHER" id="PTHR30160">
    <property type="entry name" value="TETRAACYLDISACCHARIDE 4'-KINASE-RELATED"/>
    <property type="match status" value="1"/>
</dbReference>
<evidence type="ECO:0000313" key="3">
    <source>
        <dbReference type="EMBL" id="MEG3435539.1"/>
    </source>
</evidence>
<dbReference type="GO" id="GO:0009244">
    <property type="term" value="P:lipopolysaccharide core region biosynthetic process"/>
    <property type="evidence" value="ECO:0007669"/>
    <property type="project" value="TreeGrafter"/>
</dbReference>
<gene>
    <name evidence="3" type="ORF">V0288_00260</name>
</gene>
<sequence>MRVLTLVPGGISDQLLFFPTLETLQRTYPKASIDVLVEPRAKAAYRVCPNVKEILLFDYQDRYGLADYLNLLGVIRDREYEIALDLSGRGPVGLLLWLNGIPVRVGYRKDGSWFLSNSVPRKTSGYLADIYHDLVAALKIASPRPPLQVTLKKEDIDWAEMEQKRLDIKDSGYILVYGGGSDLLASQGTETVYPIDAWAKILQEIQGKQPSLPLVAIEGTSEESWVAALSQKVGGLKISRTADIGKMAAMIAGGNILLSTDSVPLQLAVAVGTPTIALLAPSSIELLPTDDRFVKILSPTAKVADIKPETVLERLWQS</sequence>
<keyword evidence="4" id="KW-1185">Reference proteome</keyword>
<accession>A0AAW9QSP7</accession>
<dbReference type="InterPro" id="IPR051199">
    <property type="entry name" value="LPS_LOS_Heptosyltrfase"/>
</dbReference>
<dbReference type="CDD" id="cd03789">
    <property type="entry name" value="GT9_LPS_heptosyltransferase"/>
    <property type="match status" value="1"/>
</dbReference>
<dbReference type="Gene3D" id="3.40.50.2000">
    <property type="entry name" value="Glycogen Phosphorylase B"/>
    <property type="match status" value="2"/>
</dbReference>
<evidence type="ECO:0000256" key="2">
    <source>
        <dbReference type="ARBA" id="ARBA00022679"/>
    </source>
</evidence>
<dbReference type="EMBL" id="JBAFSM010000001">
    <property type="protein sequence ID" value="MEG3435539.1"/>
    <property type="molecule type" value="Genomic_DNA"/>
</dbReference>